<dbReference type="PANTHER" id="PTHR43649">
    <property type="entry name" value="ARABINOSE-BINDING PROTEIN-RELATED"/>
    <property type="match status" value="1"/>
</dbReference>
<gene>
    <name evidence="4" type="ordered locus">TREAZ_3650</name>
</gene>
<evidence type="ECO:0000256" key="3">
    <source>
        <dbReference type="SAM" id="SignalP"/>
    </source>
</evidence>
<dbReference type="Gene3D" id="3.40.190.10">
    <property type="entry name" value="Periplasmic binding protein-like II"/>
    <property type="match status" value="1"/>
</dbReference>
<comment type="similarity">
    <text evidence="2">Belongs to the bacterial solute-binding protein 1 family.</text>
</comment>
<dbReference type="EMBL" id="CP001841">
    <property type="protein sequence ID" value="AEF80592.1"/>
    <property type="molecule type" value="Genomic_DNA"/>
</dbReference>
<evidence type="ECO:0000313" key="5">
    <source>
        <dbReference type="Proteomes" id="UP000009222"/>
    </source>
</evidence>
<dbReference type="RefSeq" id="WP_015711932.1">
    <property type="nucleotide sequence ID" value="NC_015577.1"/>
</dbReference>
<proteinExistence type="inferred from homology"/>
<dbReference type="GO" id="GO:0042597">
    <property type="term" value="C:periplasmic space"/>
    <property type="evidence" value="ECO:0007669"/>
    <property type="project" value="UniProtKB-SubCell"/>
</dbReference>
<dbReference type="eggNOG" id="COG1653">
    <property type="taxonomic scope" value="Bacteria"/>
</dbReference>
<dbReference type="KEGG" id="taz:TREAZ_3650"/>
<evidence type="ECO:0000313" key="4">
    <source>
        <dbReference type="EMBL" id="AEF80592.1"/>
    </source>
</evidence>
<dbReference type="Pfam" id="PF01547">
    <property type="entry name" value="SBP_bac_1"/>
    <property type="match status" value="1"/>
</dbReference>
<dbReference type="HOGENOM" id="CLU_031285_10_5_12"/>
<accession>F5YG91</accession>
<dbReference type="InParanoid" id="F5YG91"/>
<dbReference type="InterPro" id="IPR006059">
    <property type="entry name" value="SBP"/>
</dbReference>
<evidence type="ECO:0000256" key="1">
    <source>
        <dbReference type="ARBA" id="ARBA00004418"/>
    </source>
</evidence>
<dbReference type="InterPro" id="IPR050490">
    <property type="entry name" value="Bact_solute-bd_prot1"/>
</dbReference>
<dbReference type="PROSITE" id="PS51257">
    <property type="entry name" value="PROKAR_LIPOPROTEIN"/>
    <property type="match status" value="1"/>
</dbReference>
<dbReference type="SUPFAM" id="SSF53850">
    <property type="entry name" value="Periplasmic binding protein-like II"/>
    <property type="match status" value="1"/>
</dbReference>
<protein>
    <submittedName>
        <fullName evidence="4">Putative bacterial extracellular solute-binding protein</fullName>
    </submittedName>
</protein>
<keyword evidence="3" id="KW-0732">Signal</keyword>
<feature type="signal peptide" evidence="3">
    <location>
        <begin position="1"/>
        <end position="27"/>
    </location>
</feature>
<dbReference type="Proteomes" id="UP000009222">
    <property type="component" value="Chromosome"/>
</dbReference>
<evidence type="ECO:0000256" key="2">
    <source>
        <dbReference type="ARBA" id="ARBA00008520"/>
    </source>
</evidence>
<name>F5YG91_LEAAZ</name>
<sequence length="460" mass="51915">MRKCFGKSKNVKSVCLLLLTVFFIGCSKNTTKSGEVPTSAGPQKLLLYTWTNTDVIQPLLDGFNRDYAGKWEVEHIRLANALTMTINTALASGEQVDVMTQGSPIDLRQRYDDGIYLGMKQFLVKDGLTYEGVFGESTEKVYNFDGDYYAIPYGLQRAVVFFNKKMFDEIGVPYPDPNWTWADFRELAKKLTKGNGANKVYGAMYNLNPYWDHIASQRLGPFYYYSPDHQSTRFDAPEIREDLQFFYDMFMVDKTVMPYDEYMTLQLQDAANGMKALYSGRYAMWIADDGNNLFLDDSYTGGKLPSGTDIGMVGFPRPVGYNGLVTITHGSTTSIPASTKYPDGAWALAKYQCIDHADLFAGPKAMHPGYELKTDAEKLIFYSMLFKGRPGLDYNMAMEVTTRPYTLINRDNTIVQGQQKINDLILANVSRLFNGELTVDAVLSDLKTKGDQYIADDMKK</sequence>
<organism evidence="4 5">
    <name type="scientific">Leadbettera azotonutricia (strain ATCC BAA-888 / DSM 13862 / ZAS-9)</name>
    <name type="common">Treponema azotonutricium</name>
    <dbReference type="NCBI Taxonomy" id="545695"/>
    <lineage>
        <taxon>Bacteria</taxon>
        <taxon>Pseudomonadati</taxon>
        <taxon>Spirochaetota</taxon>
        <taxon>Spirochaetia</taxon>
        <taxon>Spirochaetales</taxon>
        <taxon>Breznakiellaceae</taxon>
        <taxon>Leadbettera</taxon>
    </lineage>
</organism>
<reference evidence="5" key="1">
    <citation type="submission" date="2009-12" db="EMBL/GenBank/DDBJ databases">
        <title>Complete sequence of Treponema azotonutricium strain ZAS-9.</title>
        <authorList>
            <person name="Tetu S.G."/>
            <person name="Matson E."/>
            <person name="Ren Q."/>
            <person name="Seshadri R."/>
            <person name="Elbourne L."/>
            <person name="Hassan K.A."/>
            <person name="Durkin A."/>
            <person name="Radune D."/>
            <person name="Mohamoud Y."/>
            <person name="Shay R."/>
            <person name="Jin S."/>
            <person name="Zhang X."/>
            <person name="Lucey K."/>
            <person name="Ballor N.R."/>
            <person name="Ottesen E."/>
            <person name="Rosenthal R."/>
            <person name="Allen A."/>
            <person name="Leadbetter J.R."/>
            <person name="Paulsen I.T."/>
        </authorList>
    </citation>
    <scope>NUCLEOTIDE SEQUENCE [LARGE SCALE GENOMIC DNA]</scope>
    <source>
        <strain evidence="5">ATCC BAA-888 / DSM 13862 / ZAS-9</strain>
    </source>
</reference>
<keyword evidence="5" id="KW-1185">Reference proteome</keyword>
<reference evidence="4 5" key="2">
    <citation type="journal article" date="2011" name="ISME J.">
        <title>RNA-seq reveals cooperative metabolic interactions between two termite-gut spirochete species in co-culture.</title>
        <authorList>
            <person name="Rosenthal A.Z."/>
            <person name="Matson E.G."/>
            <person name="Eldar A."/>
            <person name="Leadbetter J.R."/>
        </authorList>
    </citation>
    <scope>NUCLEOTIDE SEQUENCE [LARGE SCALE GENOMIC DNA]</scope>
    <source>
        <strain evidence="5">ATCC BAA-888 / DSM 13862 / ZAS-9</strain>
    </source>
</reference>
<dbReference type="STRING" id="545695.TREAZ_3650"/>
<dbReference type="AlphaFoldDB" id="F5YG91"/>
<dbReference type="PANTHER" id="PTHR43649:SF12">
    <property type="entry name" value="DIACETYLCHITOBIOSE BINDING PROTEIN DASA"/>
    <property type="match status" value="1"/>
</dbReference>
<comment type="subcellular location">
    <subcellularLocation>
        <location evidence="1">Periplasm</location>
    </subcellularLocation>
</comment>
<dbReference type="OrthoDB" id="383937at2"/>
<feature type="chain" id="PRO_5003329662" evidence="3">
    <location>
        <begin position="28"/>
        <end position="460"/>
    </location>
</feature>